<evidence type="ECO:0000259" key="5">
    <source>
        <dbReference type="PROSITE" id="PS50943"/>
    </source>
</evidence>
<dbReference type="Pfam" id="PF01381">
    <property type="entry name" value="HTH_3"/>
    <property type="match status" value="1"/>
</dbReference>
<dbReference type="PROSITE" id="PS50943">
    <property type="entry name" value="HTH_CROC1"/>
    <property type="match status" value="1"/>
</dbReference>
<organism evidence="6 7">
    <name type="scientific">Candidatus Thiodictyon syntrophicum</name>
    <dbReference type="NCBI Taxonomy" id="1166950"/>
    <lineage>
        <taxon>Bacteria</taxon>
        <taxon>Pseudomonadati</taxon>
        <taxon>Pseudomonadota</taxon>
        <taxon>Gammaproteobacteria</taxon>
        <taxon>Chromatiales</taxon>
        <taxon>Chromatiaceae</taxon>
        <taxon>Thiodictyon</taxon>
    </lineage>
</organism>
<protein>
    <recommendedName>
        <fullName evidence="5">HTH cro/C1-type domain-containing protein</fullName>
    </recommendedName>
</protein>
<gene>
    <name evidence="6" type="ORF">THSYN_13880</name>
</gene>
<evidence type="ECO:0000313" key="7">
    <source>
        <dbReference type="Proteomes" id="UP000232638"/>
    </source>
</evidence>
<dbReference type="GO" id="GO:0005829">
    <property type="term" value="C:cytosol"/>
    <property type="evidence" value="ECO:0007669"/>
    <property type="project" value="TreeGrafter"/>
</dbReference>
<name>A0A2K8U948_9GAMM</name>
<dbReference type="GO" id="GO:0003700">
    <property type="term" value="F:DNA-binding transcription factor activity"/>
    <property type="evidence" value="ECO:0007669"/>
    <property type="project" value="TreeGrafter"/>
</dbReference>
<evidence type="ECO:0000256" key="2">
    <source>
        <dbReference type="ARBA" id="ARBA00023125"/>
    </source>
</evidence>
<accession>A0A2K8U948</accession>
<proteinExistence type="predicted"/>
<keyword evidence="1" id="KW-0805">Transcription regulation</keyword>
<feature type="region of interest" description="Disordered" evidence="4">
    <location>
        <begin position="72"/>
        <end position="113"/>
    </location>
</feature>
<sequence>MNNAEKIRLIGRNLRRARKLAGLTQTELGALVGIGQSYVGQIERSEKNVTLEVLVKLCTAIGIEVGDLTRMAPTASDAPQSGCPHGDPPNLLESTLPPVLPTQGCAPGAARRG</sequence>
<dbReference type="AlphaFoldDB" id="A0A2K8U948"/>
<dbReference type="KEGG" id="tsy:THSYN_13880"/>
<keyword evidence="2" id="KW-0238">DNA-binding</keyword>
<dbReference type="InterPro" id="IPR010982">
    <property type="entry name" value="Lambda_DNA-bd_dom_sf"/>
</dbReference>
<dbReference type="InterPro" id="IPR050807">
    <property type="entry name" value="TransReg_Diox_bact_type"/>
</dbReference>
<dbReference type="OrthoDB" id="9156632at2"/>
<feature type="domain" description="HTH cro/C1-type" evidence="5">
    <location>
        <begin position="14"/>
        <end position="68"/>
    </location>
</feature>
<dbReference type="SMART" id="SM00530">
    <property type="entry name" value="HTH_XRE"/>
    <property type="match status" value="1"/>
</dbReference>
<dbReference type="InterPro" id="IPR001387">
    <property type="entry name" value="Cro/C1-type_HTH"/>
</dbReference>
<evidence type="ECO:0000256" key="1">
    <source>
        <dbReference type="ARBA" id="ARBA00023015"/>
    </source>
</evidence>
<dbReference type="SUPFAM" id="SSF47413">
    <property type="entry name" value="lambda repressor-like DNA-binding domains"/>
    <property type="match status" value="1"/>
</dbReference>
<dbReference type="Proteomes" id="UP000232638">
    <property type="component" value="Chromosome"/>
</dbReference>
<dbReference type="GO" id="GO:0003677">
    <property type="term" value="F:DNA binding"/>
    <property type="evidence" value="ECO:0007669"/>
    <property type="project" value="UniProtKB-KW"/>
</dbReference>
<keyword evidence="3" id="KW-0804">Transcription</keyword>
<dbReference type="PANTHER" id="PTHR46797">
    <property type="entry name" value="HTH-TYPE TRANSCRIPTIONAL REGULATOR"/>
    <property type="match status" value="1"/>
</dbReference>
<dbReference type="CDD" id="cd00093">
    <property type="entry name" value="HTH_XRE"/>
    <property type="match status" value="1"/>
</dbReference>
<dbReference type="EMBL" id="CP020370">
    <property type="protein sequence ID" value="AUB81939.1"/>
    <property type="molecule type" value="Genomic_DNA"/>
</dbReference>
<dbReference type="Gene3D" id="1.10.260.40">
    <property type="entry name" value="lambda repressor-like DNA-binding domains"/>
    <property type="match status" value="1"/>
</dbReference>
<reference evidence="6 7" key="1">
    <citation type="submission" date="2017-03" db="EMBL/GenBank/DDBJ databases">
        <title>Complete genome sequence of Candidatus 'Thiodictyon syntrophicum' sp. nov. strain Cad16T, a photolithoautotroph purple sulfur bacterium isolated from an alpine meromictic lake.</title>
        <authorList>
            <person name="Luedin S.M."/>
            <person name="Pothier J.F."/>
            <person name="Danza F."/>
            <person name="Storelli N."/>
            <person name="Wittwer M."/>
            <person name="Tonolla M."/>
        </authorList>
    </citation>
    <scope>NUCLEOTIDE SEQUENCE [LARGE SCALE GENOMIC DNA]</scope>
    <source>
        <strain evidence="6 7">Cad16T</strain>
    </source>
</reference>
<evidence type="ECO:0000313" key="6">
    <source>
        <dbReference type="EMBL" id="AUB81939.1"/>
    </source>
</evidence>
<evidence type="ECO:0000256" key="4">
    <source>
        <dbReference type="SAM" id="MobiDB-lite"/>
    </source>
</evidence>
<keyword evidence="7" id="KW-1185">Reference proteome</keyword>
<dbReference type="RefSeq" id="WP_100919691.1">
    <property type="nucleotide sequence ID" value="NZ_CP020370.1"/>
</dbReference>
<dbReference type="PANTHER" id="PTHR46797:SF23">
    <property type="entry name" value="HTH-TYPE TRANSCRIPTIONAL REGULATOR SUTR"/>
    <property type="match status" value="1"/>
</dbReference>
<evidence type="ECO:0000256" key="3">
    <source>
        <dbReference type="ARBA" id="ARBA00023163"/>
    </source>
</evidence>